<dbReference type="Proteomes" id="UP000324091">
    <property type="component" value="Chromosome 3"/>
</dbReference>
<keyword evidence="4" id="KW-1185">Reference proteome</keyword>
<accession>A0A5C6N916</accession>
<feature type="domain" description="SPIN-DOC-like zinc-finger" evidence="2">
    <location>
        <begin position="1109"/>
        <end position="1171"/>
    </location>
</feature>
<evidence type="ECO:0000313" key="3">
    <source>
        <dbReference type="EMBL" id="TWW63653.1"/>
    </source>
</evidence>
<evidence type="ECO:0000313" key="4">
    <source>
        <dbReference type="Proteomes" id="UP000324091"/>
    </source>
</evidence>
<gene>
    <name evidence="3" type="ORF">D4764_03G0006610</name>
</gene>
<comment type="caution">
    <text evidence="3">The sequence shown here is derived from an EMBL/GenBank/DDBJ whole genome shotgun (WGS) entry which is preliminary data.</text>
</comment>
<dbReference type="PANTHER" id="PTHR34589:SF2">
    <property type="entry name" value="ZINC FINGER TRANSLOCATION-ASSOCIATED PROTEIN"/>
    <property type="match status" value="1"/>
</dbReference>
<feature type="compositionally biased region" description="Basic and acidic residues" evidence="1">
    <location>
        <begin position="140"/>
        <end position="154"/>
    </location>
</feature>
<dbReference type="GO" id="GO:0045892">
    <property type="term" value="P:negative regulation of DNA-templated transcription"/>
    <property type="evidence" value="ECO:0007669"/>
    <property type="project" value="TreeGrafter"/>
</dbReference>
<evidence type="ECO:0000259" key="2">
    <source>
        <dbReference type="Pfam" id="PF18658"/>
    </source>
</evidence>
<feature type="region of interest" description="Disordered" evidence="1">
    <location>
        <begin position="125"/>
        <end position="154"/>
    </location>
</feature>
<name>A0A5C6N916_9TELE</name>
<dbReference type="InterPro" id="IPR040647">
    <property type="entry name" value="SPIN-DOC_Znf-C2H2"/>
</dbReference>
<sequence length="1199" mass="133375">MPTAKRERTLMSRRYQLAARNDDATLAQKRQYWRNKKREQRARLKCTLGKKINPQSAAVPNSKPPSQLHVAVQKSSVGKVQHMAQISFCIQPKHLSTSANAGMIHISPDAPAFVQMEDRVMNTTPQTGTKSALITAQRAKGVDKSRSSLETEERAAKRREHWRIKKREQRAKLAARLKWREVTPGVALQRQAAQQTGLIDGAGLQGLTPKPLLRGGGHTQYSSDDKLQPGGEGLAPVISQEEWIKAEKPNSESKTQAALVSEISLRKRKLPSCADLSNVSSGISHYKTPRQRLAEAQRNLMSQRNSRRKTALQRGISKMEPSNTYEQVIAKQREYWRLKKREQRAKLSFKGKVRLKENYSKTIKLHQHLQEDKAGLGNARIPVPETIGGFIKEDGTVTVNVPAQNTDGCERKEEPHVCSESNFVKKTQSDKNWRSLAPVHGNPAPPPPRVKVTAKRPHCRPSVRSTNQPEGAEVSHLHSAAQTVGTFIINPLTPQNGGLKLGGCVLKMAVSNSGSLAPSVDAPSTEKERIARKREYWRLKKREQRAACAARMKHSLLQARTVLEKKNGPQQLSWSIDRQGGSPNGHFPDNSMEPMPNRSPIKDERQSQYSQTINATSDGIKLPPSPEPHPVAQPEPELDLTPDRNCEISPESVKSEIKTEAGDESLELDVAPDFTVMVFEEKESFINPDLKAESESSATISYFPSSCEEALNPICEHSFQDSTNAVNGAEPSISPEDQLPRIFDKNLSHQINSSPEPPTLCQPPFDILCRHQCQEADLCQIKSSSAQTGGGTGTKQSGLTGLLKQREYWKLIKRQQRARLRARKSQPRGECSNPLSQRNTQAADLDPGMNPLPLQHEPLFAAPNAVSGSPTAPDVNPATCNGWPSDNHQVNLPPVGFPYMGKTNSAPPQMNSERLGSPQNQQEDTTLVQKTTMPTNTVDDASCLSVLEPPANPLCRISLQPTEPPPGTSDYTPLPAEIPCALFQTPAYTKPNNPAPVTTMVPPKHIPGEREEDFLRRKREYWRIKKKEQRAKKAIQDKVITLNRASTDIPNQNIQTQCVISSEESDHLISTLLDADVGSFPYYTAPVEDESELQFGASEDGEDSPVPDKTWRSCYLMDYDPLNHLLVCIVCGEMQYPPSLTRVRAHIDEAHPDSLTMPPMEKQQILAAWDEEVSRRERFFTSQLQRHSGMLADNSNEDK</sequence>
<feature type="region of interest" description="Disordered" evidence="1">
    <location>
        <begin position="434"/>
        <end position="471"/>
    </location>
</feature>
<feature type="region of interest" description="Disordered" evidence="1">
    <location>
        <begin position="210"/>
        <end position="233"/>
    </location>
</feature>
<feature type="compositionally biased region" description="Polar residues" evidence="1">
    <location>
        <begin position="607"/>
        <end position="617"/>
    </location>
</feature>
<evidence type="ECO:0000256" key="1">
    <source>
        <dbReference type="SAM" id="MobiDB-lite"/>
    </source>
</evidence>
<feature type="region of interest" description="Disordered" evidence="1">
    <location>
        <begin position="818"/>
        <end position="843"/>
    </location>
</feature>
<feature type="region of interest" description="Disordered" evidence="1">
    <location>
        <begin position="987"/>
        <end position="1006"/>
    </location>
</feature>
<organism evidence="3 4">
    <name type="scientific">Takifugu flavidus</name>
    <name type="common">sansaifugu</name>
    <dbReference type="NCBI Taxonomy" id="433684"/>
    <lineage>
        <taxon>Eukaryota</taxon>
        <taxon>Metazoa</taxon>
        <taxon>Chordata</taxon>
        <taxon>Craniata</taxon>
        <taxon>Vertebrata</taxon>
        <taxon>Euteleostomi</taxon>
        <taxon>Actinopterygii</taxon>
        <taxon>Neopterygii</taxon>
        <taxon>Teleostei</taxon>
        <taxon>Neoteleostei</taxon>
        <taxon>Acanthomorphata</taxon>
        <taxon>Eupercaria</taxon>
        <taxon>Tetraodontiformes</taxon>
        <taxon>Tetradontoidea</taxon>
        <taxon>Tetraodontidae</taxon>
        <taxon>Takifugu</taxon>
    </lineage>
</organism>
<feature type="compositionally biased region" description="Polar residues" evidence="1">
    <location>
        <begin position="833"/>
        <end position="842"/>
    </location>
</feature>
<feature type="compositionally biased region" description="Basic residues" evidence="1">
    <location>
        <begin position="452"/>
        <end position="461"/>
    </location>
</feature>
<reference evidence="3 4" key="1">
    <citation type="submission" date="2019-04" db="EMBL/GenBank/DDBJ databases">
        <title>Chromosome genome assembly for Takifugu flavidus.</title>
        <authorList>
            <person name="Xiao S."/>
        </authorList>
    </citation>
    <scope>NUCLEOTIDE SEQUENCE [LARGE SCALE GENOMIC DNA]</scope>
    <source>
        <strain evidence="3">HTHZ2018</strain>
        <tissue evidence="3">Muscle</tissue>
    </source>
</reference>
<dbReference type="EMBL" id="RHFK02000016">
    <property type="protein sequence ID" value="TWW63653.1"/>
    <property type="molecule type" value="Genomic_DNA"/>
</dbReference>
<feature type="region of interest" description="Disordered" evidence="1">
    <location>
        <begin position="562"/>
        <end position="643"/>
    </location>
</feature>
<feature type="compositionally biased region" description="Polar residues" evidence="1">
    <location>
        <begin position="125"/>
        <end position="134"/>
    </location>
</feature>
<dbReference type="InterPro" id="IPR052675">
    <property type="entry name" value="ZnF_transloc-Spindlin_int"/>
</dbReference>
<proteinExistence type="predicted"/>
<feature type="compositionally biased region" description="Pro residues" evidence="1">
    <location>
        <begin position="623"/>
        <end position="633"/>
    </location>
</feature>
<dbReference type="PANTHER" id="PTHR34589">
    <property type="entry name" value="SIMILAR TO RIKEN CDNA 2700081O15"/>
    <property type="match status" value="1"/>
</dbReference>
<dbReference type="Pfam" id="PF18658">
    <property type="entry name" value="zf-C2H2_12"/>
    <property type="match status" value="1"/>
</dbReference>
<feature type="compositionally biased region" description="Polar residues" evidence="1">
    <location>
        <begin position="987"/>
        <end position="996"/>
    </location>
</feature>
<protein>
    <recommendedName>
        <fullName evidence="2">SPIN-DOC-like zinc-finger domain-containing protein</fullName>
    </recommendedName>
</protein>
<dbReference type="AlphaFoldDB" id="A0A5C6N916"/>